<organism evidence="13 14">
    <name type="scientific">Bradyrhizobium cajani</name>
    <dbReference type="NCBI Taxonomy" id="1928661"/>
    <lineage>
        <taxon>Bacteria</taxon>
        <taxon>Pseudomonadati</taxon>
        <taxon>Pseudomonadota</taxon>
        <taxon>Alphaproteobacteria</taxon>
        <taxon>Hyphomicrobiales</taxon>
        <taxon>Nitrobacteraceae</taxon>
        <taxon>Bradyrhizobium</taxon>
    </lineage>
</organism>
<comment type="similarity">
    <text evidence="2">Belongs to the TonB family.</text>
</comment>
<evidence type="ECO:0000256" key="4">
    <source>
        <dbReference type="ARBA" id="ARBA00022475"/>
    </source>
</evidence>
<feature type="compositionally biased region" description="Basic and acidic residues" evidence="10">
    <location>
        <begin position="88"/>
        <end position="99"/>
    </location>
</feature>
<dbReference type="PANTHER" id="PTHR33446">
    <property type="entry name" value="PROTEIN TONB-RELATED"/>
    <property type="match status" value="1"/>
</dbReference>
<keyword evidence="8 11" id="KW-1133">Transmembrane helix</keyword>
<gene>
    <name evidence="13" type="ORF">GPL20_19380</name>
</gene>
<evidence type="ECO:0000313" key="14">
    <source>
        <dbReference type="Proteomes" id="UP000449969"/>
    </source>
</evidence>
<feature type="compositionally biased region" description="Pro residues" evidence="10">
    <location>
        <begin position="100"/>
        <end position="109"/>
    </location>
</feature>
<evidence type="ECO:0000256" key="8">
    <source>
        <dbReference type="ARBA" id="ARBA00022989"/>
    </source>
</evidence>
<evidence type="ECO:0000256" key="6">
    <source>
        <dbReference type="ARBA" id="ARBA00022692"/>
    </source>
</evidence>
<evidence type="ECO:0000256" key="5">
    <source>
        <dbReference type="ARBA" id="ARBA00022519"/>
    </source>
</evidence>
<feature type="compositionally biased region" description="Low complexity" evidence="10">
    <location>
        <begin position="154"/>
        <end position="176"/>
    </location>
</feature>
<keyword evidence="14" id="KW-1185">Reference proteome</keyword>
<evidence type="ECO:0000313" key="13">
    <source>
        <dbReference type="EMBL" id="MVT75168.1"/>
    </source>
</evidence>
<accession>A0A844T7R7</accession>
<dbReference type="NCBIfam" id="TIGR01352">
    <property type="entry name" value="tonB_Cterm"/>
    <property type="match status" value="1"/>
</dbReference>
<dbReference type="PANTHER" id="PTHR33446:SF2">
    <property type="entry name" value="PROTEIN TONB"/>
    <property type="match status" value="1"/>
</dbReference>
<evidence type="ECO:0000256" key="1">
    <source>
        <dbReference type="ARBA" id="ARBA00004383"/>
    </source>
</evidence>
<comment type="subcellular location">
    <subcellularLocation>
        <location evidence="1">Cell inner membrane</location>
        <topology evidence="1">Single-pass membrane protein</topology>
        <orientation evidence="1">Periplasmic side</orientation>
    </subcellularLocation>
</comment>
<dbReference type="GO" id="GO:0015031">
    <property type="term" value="P:protein transport"/>
    <property type="evidence" value="ECO:0007669"/>
    <property type="project" value="UniProtKB-KW"/>
</dbReference>
<dbReference type="GO" id="GO:0055085">
    <property type="term" value="P:transmembrane transport"/>
    <property type="evidence" value="ECO:0007669"/>
    <property type="project" value="InterPro"/>
</dbReference>
<feature type="domain" description="TonB C-terminal" evidence="12">
    <location>
        <begin position="186"/>
        <end position="274"/>
    </location>
</feature>
<keyword evidence="6 11" id="KW-0812">Transmembrane</keyword>
<dbReference type="GO" id="GO:0031992">
    <property type="term" value="F:energy transducer activity"/>
    <property type="evidence" value="ECO:0007669"/>
    <property type="project" value="TreeGrafter"/>
</dbReference>
<dbReference type="InterPro" id="IPR051045">
    <property type="entry name" value="TonB-dependent_transducer"/>
</dbReference>
<protein>
    <submittedName>
        <fullName evidence="13">TonB family protein</fullName>
    </submittedName>
</protein>
<proteinExistence type="inferred from homology"/>
<dbReference type="Gene3D" id="3.30.1150.10">
    <property type="match status" value="1"/>
</dbReference>
<dbReference type="Pfam" id="PF03544">
    <property type="entry name" value="TonB_C"/>
    <property type="match status" value="1"/>
</dbReference>
<keyword evidence="7" id="KW-0653">Protein transport</keyword>
<feature type="region of interest" description="Disordered" evidence="10">
    <location>
        <begin position="85"/>
        <end position="182"/>
    </location>
</feature>
<feature type="transmembrane region" description="Helical" evidence="11">
    <location>
        <begin position="20"/>
        <end position="39"/>
    </location>
</feature>
<keyword evidence="5" id="KW-0997">Cell inner membrane</keyword>
<keyword evidence="9 11" id="KW-0472">Membrane</keyword>
<feature type="compositionally biased region" description="Basic and acidic residues" evidence="10">
    <location>
        <begin position="135"/>
        <end position="150"/>
    </location>
</feature>
<dbReference type="InterPro" id="IPR037682">
    <property type="entry name" value="TonB_C"/>
</dbReference>
<dbReference type="SUPFAM" id="SSF74653">
    <property type="entry name" value="TolA/TonB C-terminal domain"/>
    <property type="match status" value="1"/>
</dbReference>
<evidence type="ECO:0000256" key="11">
    <source>
        <dbReference type="SAM" id="Phobius"/>
    </source>
</evidence>
<feature type="compositionally biased region" description="Basic and acidic residues" evidence="10">
    <location>
        <begin position="113"/>
        <end position="126"/>
    </location>
</feature>
<dbReference type="InterPro" id="IPR006260">
    <property type="entry name" value="TonB/TolA_C"/>
</dbReference>
<evidence type="ECO:0000259" key="12">
    <source>
        <dbReference type="PROSITE" id="PS52015"/>
    </source>
</evidence>
<name>A0A844T7R7_9BRAD</name>
<evidence type="ECO:0000256" key="3">
    <source>
        <dbReference type="ARBA" id="ARBA00022448"/>
    </source>
</evidence>
<dbReference type="Proteomes" id="UP000449969">
    <property type="component" value="Unassembled WGS sequence"/>
</dbReference>
<dbReference type="EMBL" id="WQNE01000015">
    <property type="protein sequence ID" value="MVT75168.1"/>
    <property type="molecule type" value="Genomic_DNA"/>
</dbReference>
<keyword evidence="4" id="KW-1003">Cell membrane</keyword>
<evidence type="ECO:0000256" key="9">
    <source>
        <dbReference type="ARBA" id="ARBA00023136"/>
    </source>
</evidence>
<sequence>MRRSGGFVTSGNKLAETALWASGAVFTLVFHAGIAVWLLRSEPVVAAADAPPAAVMIELADTPQAAMTETNELTPALKSVEENVAQLEQKREEVPKEQPPEPTIEPTPEPVEQDVREKPPLQDKAEVSLPPAPPKTEKPKPKPKPRKEQTATEAHAAIRAQVQAQQSSRTAAAQTASGISSLSPASWQSLLMGHLERRKRYPPGAQSRGESGVAYVRFTIDERGNVLSASLARSAGFAELDQEVIALVHRASPVPAPPAGAKRIITAPVRFSAR</sequence>
<reference evidence="13 14" key="1">
    <citation type="submission" date="2019-12" db="EMBL/GenBank/DDBJ databases">
        <title>Draft genome sequences Bradyrhizobium cajani AMBPC1010, Bradyrhizobium pachyrhizi AMBPC1040 and Bradyrhizobium yuanmingense ALSPC3051, three plant growth promoting strains isolated from nodules of Cajanus cajan L. in Dominican Republic.</title>
        <authorList>
            <person name="Flores-Felix J.D."/>
            <person name="Araujo J."/>
            <person name="Diaz-Alcantara C."/>
            <person name="Gonzalez-Andres F."/>
            <person name="Velazquez E."/>
        </authorList>
    </citation>
    <scope>NUCLEOTIDE SEQUENCE [LARGE SCALE GENOMIC DNA]</scope>
    <source>
        <strain evidence="13 14">1010</strain>
    </source>
</reference>
<dbReference type="PROSITE" id="PS52015">
    <property type="entry name" value="TONB_CTD"/>
    <property type="match status" value="1"/>
</dbReference>
<evidence type="ECO:0000256" key="2">
    <source>
        <dbReference type="ARBA" id="ARBA00006555"/>
    </source>
</evidence>
<dbReference type="AlphaFoldDB" id="A0A844T7R7"/>
<dbReference type="GO" id="GO:0098797">
    <property type="term" value="C:plasma membrane protein complex"/>
    <property type="evidence" value="ECO:0007669"/>
    <property type="project" value="TreeGrafter"/>
</dbReference>
<keyword evidence="3" id="KW-0813">Transport</keyword>
<comment type="caution">
    <text evidence="13">The sequence shown here is derived from an EMBL/GenBank/DDBJ whole genome shotgun (WGS) entry which is preliminary data.</text>
</comment>
<evidence type="ECO:0000256" key="10">
    <source>
        <dbReference type="SAM" id="MobiDB-lite"/>
    </source>
</evidence>
<evidence type="ECO:0000256" key="7">
    <source>
        <dbReference type="ARBA" id="ARBA00022927"/>
    </source>
</evidence>